<comment type="caution">
    <text evidence="2">The sequence shown here is derived from an EMBL/GenBank/DDBJ whole genome shotgun (WGS) entry which is preliminary data.</text>
</comment>
<dbReference type="EMBL" id="WBMR01000002">
    <property type="protein sequence ID" value="KAB2389938.1"/>
    <property type="molecule type" value="Genomic_DNA"/>
</dbReference>
<evidence type="ECO:0000313" key="2">
    <source>
        <dbReference type="EMBL" id="KAB2389938.1"/>
    </source>
</evidence>
<dbReference type="Pfam" id="PF12680">
    <property type="entry name" value="SnoaL_2"/>
    <property type="match status" value="1"/>
</dbReference>
<accession>A0A6L3W6B2</accession>
<reference evidence="2 3" key="1">
    <citation type="submission" date="2019-09" db="EMBL/GenBank/DDBJ databases">
        <title>Actinomadura physcomitrii sp. nov., a novel actinomycete isolated from moss [Physcomitrium sphaericum (Ludw) Fuernr].</title>
        <authorList>
            <person name="Liu C."/>
            <person name="Zhuang X."/>
        </authorList>
    </citation>
    <scope>NUCLEOTIDE SEQUENCE [LARGE SCALE GENOMIC DNA]</scope>
    <source>
        <strain evidence="2 3">CYP1-1B</strain>
    </source>
</reference>
<sequence>MASTLRTDQNRLLVMEAVTRFGAGDIAGFTELLGDEFVSHNPRVAHDPAIQSGRQAFADFLSGPGSAHLRDATVEAKHVLADGDLVAVHTHVAAPQGDLATVDLFRVDVGKIVEHWDVVQPVPDDVLHPHGMF</sequence>
<keyword evidence="3" id="KW-1185">Reference proteome</keyword>
<dbReference type="AlphaFoldDB" id="A0A6L3W6B2"/>
<dbReference type="InterPro" id="IPR032710">
    <property type="entry name" value="NTF2-like_dom_sf"/>
</dbReference>
<dbReference type="Proteomes" id="UP000483004">
    <property type="component" value="Unassembled WGS sequence"/>
</dbReference>
<dbReference type="OrthoDB" id="129343at2"/>
<dbReference type="RefSeq" id="WP_151537966.1">
    <property type="nucleotide sequence ID" value="NZ_WBMR01000002.1"/>
</dbReference>
<dbReference type="Gene3D" id="3.10.450.50">
    <property type="match status" value="1"/>
</dbReference>
<name>A0A6L3W6B2_9ACTN</name>
<proteinExistence type="predicted"/>
<dbReference type="InterPro" id="IPR037401">
    <property type="entry name" value="SnoaL-like"/>
</dbReference>
<protein>
    <recommendedName>
        <fullName evidence="1">SnoaL-like domain-containing protein</fullName>
    </recommendedName>
</protein>
<feature type="domain" description="SnoaL-like" evidence="1">
    <location>
        <begin position="17"/>
        <end position="115"/>
    </location>
</feature>
<organism evidence="2 3">
    <name type="scientific">Actinomadura montaniterrae</name>
    <dbReference type="NCBI Taxonomy" id="1803903"/>
    <lineage>
        <taxon>Bacteria</taxon>
        <taxon>Bacillati</taxon>
        <taxon>Actinomycetota</taxon>
        <taxon>Actinomycetes</taxon>
        <taxon>Streptosporangiales</taxon>
        <taxon>Thermomonosporaceae</taxon>
        <taxon>Actinomadura</taxon>
    </lineage>
</organism>
<evidence type="ECO:0000259" key="1">
    <source>
        <dbReference type="Pfam" id="PF12680"/>
    </source>
</evidence>
<evidence type="ECO:0000313" key="3">
    <source>
        <dbReference type="Proteomes" id="UP000483004"/>
    </source>
</evidence>
<gene>
    <name evidence="2" type="ORF">F9B16_01450</name>
</gene>
<dbReference type="SUPFAM" id="SSF54427">
    <property type="entry name" value="NTF2-like"/>
    <property type="match status" value="1"/>
</dbReference>